<feature type="domain" description="Homing endonuclease LAGLIDADG" evidence="3">
    <location>
        <begin position="86"/>
        <end position="256"/>
    </location>
</feature>
<dbReference type="InParanoid" id="G4U3E2"/>
<sequence length="280" mass="32062">EYFTNDQLYFSSLTVLSFSNLVFIASLPFKNLTKTNLKKLEEQYPYSPCTSLVTVGCSDSLNSTIGSGKITNFIRNFTSFSYFIISIIFGLLLSDGWLQVDSTSKNPNARFGLKQSIINFAFIWHVFQLLSHYCQSLPFWGSSIMRGKLFTSVTVQTRTYPFFNFALKYFYFNGIKVLPPIDWLFSYINPISLAFLITGDGAYSHGGLILCTDNFTDKEVVLLISVLMYKFDLDCTLQYNGTKPRIYIRRNSMTKLRDLVEPYIIPSMKYKLTGESKNSN</sequence>
<proteinExistence type="predicted"/>
<evidence type="ECO:0000313" key="4">
    <source>
        <dbReference type="EMBL" id="CCA78101.1"/>
    </source>
</evidence>
<reference evidence="4 5" key="1">
    <citation type="journal article" date="2011" name="PLoS Pathog.">
        <title>Endophytic Life Strategies Decoded by Genome and Transcriptome Analyses of the Mutualistic Root Symbiont Piriformospora indica.</title>
        <authorList>
            <person name="Zuccaro A."/>
            <person name="Lahrmann U."/>
            <person name="Guldener U."/>
            <person name="Langen G."/>
            <person name="Pfiffi S."/>
            <person name="Biedenkopf D."/>
            <person name="Wong P."/>
            <person name="Samans B."/>
            <person name="Grimm C."/>
            <person name="Basiewicz M."/>
            <person name="Murat C."/>
            <person name="Martin F."/>
            <person name="Kogel K.H."/>
        </authorList>
    </citation>
    <scope>NUCLEOTIDE SEQUENCE [LARGE SCALE GENOMIC DNA]</scope>
    <source>
        <strain evidence="4 5">DSM 11827</strain>
    </source>
</reference>
<keyword evidence="2" id="KW-0472">Membrane</keyword>
<dbReference type="OrthoDB" id="3251721at2759"/>
<keyword evidence="4" id="KW-0540">Nuclease</keyword>
<keyword evidence="4" id="KW-0378">Hydrolase</keyword>
<evidence type="ECO:0000256" key="2">
    <source>
        <dbReference type="SAM" id="Phobius"/>
    </source>
</evidence>
<dbReference type="STRING" id="1109443.G4U3E2"/>
<dbReference type="Pfam" id="PF03161">
    <property type="entry name" value="LAGLIDADG_2"/>
    <property type="match status" value="1"/>
</dbReference>
<feature type="transmembrane region" description="Helical" evidence="2">
    <location>
        <begin position="79"/>
        <end position="97"/>
    </location>
</feature>
<dbReference type="Gene3D" id="3.10.28.10">
    <property type="entry name" value="Homing endonucleases"/>
    <property type="match status" value="2"/>
</dbReference>
<name>G4U3E2_SERID</name>
<protein>
    <submittedName>
        <fullName evidence="4">Probable intron-encoded LAGLIDADG endonuclease</fullName>
    </submittedName>
</protein>
<comment type="function">
    <text evidence="1">Mitochondrial DNA endonuclease involved in intron homing.</text>
</comment>
<keyword evidence="2" id="KW-1133">Transmembrane helix</keyword>
<dbReference type="Proteomes" id="UP000007148">
    <property type="component" value="Mitochondrion MT"/>
</dbReference>
<dbReference type="GO" id="GO:0004519">
    <property type="term" value="F:endonuclease activity"/>
    <property type="evidence" value="ECO:0007669"/>
    <property type="project" value="UniProtKB-KW"/>
</dbReference>
<evidence type="ECO:0000256" key="1">
    <source>
        <dbReference type="ARBA" id="ARBA00002670"/>
    </source>
</evidence>
<dbReference type="eggNOG" id="ENOG502S5A9">
    <property type="taxonomic scope" value="Eukaryota"/>
</dbReference>
<keyword evidence="4" id="KW-0255">Endonuclease</keyword>
<gene>
    <name evidence="4" type="primary">cox1</name>
    <name evidence="4" type="ORF">PIIN_mito_LAG1</name>
</gene>
<feature type="non-terminal residue" evidence="4">
    <location>
        <position position="1"/>
    </location>
</feature>
<evidence type="ECO:0000259" key="3">
    <source>
        <dbReference type="Pfam" id="PF03161"/>
    </source>
</evidence>
<dbReference type="InterPro" id="IPR004860">
    <property type="entry name" value="LAGLIDADG_dom"/>
</dbReference>
<dbReference type="SUPFAM" id="SSF55608">
    <property type="entry name" value="Homing endonucleases"/>
    <property type="match status" value="1"/>
</dbReference>
<feature type="transmembrane region" description="Helical" evidence="2">
    <location>
        <begin position="12"/>
        <end position="29"/>
    </location>
</feature>
<keyword evidence="2" id="KW-0812">Transmembrane</keyword>
<accession>G4U3E2</accession>
<evidence type="ECO:0000313" key="5">
    <source>
        <dbReference type="Proteomes" id="UP000007148"/>
    </source>
</evidence>
<keyword evidence="4" id="KW-0496">Mitochondrion</keyword>
<dbReference type="InterPro" id="IPR027434">
    <property type="entry name" value="Homing_endonucl"/>
</dbReference>
<dbReference type="AlphaFoldDB" id="G4U3E2"/>
<dbReference type="EMBL" id="FQ859090">
    <property type="protein sequence ID" value="CCA78101.1"/>
    <property type="molecule type" value="Genomic_DNA"/>
</dbReference>
<organism evidence="5">
    <name type="scientific">Serendipita indica (strain DSM 11827)</name>
    <name type="common">Root endophyte fungus</name>
    <name type="synonym">Piriformospora indica</name>
    <dbReference type="NCBI Taxonomy" id="1109443"/>
    <lineage>
        <taxon>Eukaryota</taxon>
        <taxon>Fungi</taxon>
        <taxon>Dikarya</taxon>
        <taxon>Basidiomycota</taxon>
        <taxon>Agaricomycotina</taxon>
        <taxon>Agaricomycetes</taxon>
        <taxon>Sebacinales</taxon>
        <taxon>Serendipitaceae</taxon>
        <taxon>Serendipita</taxon>
    </lineage>
</organism>
<keyword evidence="5" id="KW-1185">Reference proteome</keyword>
<geneLocation type="mitochondrion" evidence="4"/>